<evidence type="ECO:0000313" key="3">
    <source>
        <dbReference type="EMBL" id="SEH14900.1"/>
    </source>
</evidence>
<dbReference type="PANTHER" id="PTHR48073:SF2">
    <property type="entry name" value="O-SUCCINYLBENZOATE SYNTHASE"/>
    <property type="match status" value="1"/>
</dbReference>
<dbReference type="GO" id="GO:0009063">
    <property type="term" value="P:amino acid catabolic process"/>
    <property type="evidence" value="ECO:0007669"/>
    <property type="project" value="InterPro"/>
</dbReference>
<evidence type="ECO:0000313" key="4">
    <source>
        <dbReference type="Proteomes" id="UP000222056"/>
    </source>
</evidence>
<dbReference type="InterPro" id="IPR029065">
    <property type="entry name" value="Enolase_C-like"/>
</dbReference>
<dbReference type="Proteomes" id="UP000222056">
    <property type="component" value="Unassembled WGS sequence"/>
</dbReference>
<dbReference type="InterPro" id="IPR018110">
    <property type="entry name" value="Mandel_Rmase/mucon_lact_enz_CS"/>
</dbReference>
<organism evidence="3 4">
    <name type="scientific">Thermoleophilum album</name>
    <dbReference type="NCBI Taxonomy" id="29539"/>
    <lineage>
        <taxon>Bacteria</taxon>
        <taxon>Bacillati</taxon>
        <taxon>Actinomycetota</taxon>
        <taxon>Thermoleophilia</taxon>
        <taxon>Thermoleophilales</taxon>
        <taxon>Thermoleophilaceae</taxon>
        <taxon>Thermoleophilum</taxon>
    </lineage>
</organism>
<name>A0A1H6FX92_THEAL</name>
<feature type="domain" description="Mandelate racemase/muconate lactonizing enzyme C-terminal" evidence="2">
    <location>
        <begin position="115"/>
        <end position="207"/>
    </location>
</feature>
<keyword evidence="1" id="KW-0479">Metal-binding</keyword>
<dbReference type="EMBL" id="FNWJ01000002">
    <property type="protein sequence ID" value="SEH14900.1"/>
    <property type="molecule type" value="Genomic_DNA"/>
</dbReference>
<dbReference type="Gene3D" id="3.20.20.120">
    <property type="entry name" value="Enolase-like C-terminal domain"/>
    <property type="match status" value="1"/>
</dbReference>
<dbReference type="OrthoDB" id="5241672at2"/>
<dbReference type="PANTHER" id="PTHR48073">
    <property type="entry name" value="O-SUCCINYLBENZOATE SYNTHASE-RELATED"/>
    <property type="match status" value="1"/>
</dbReference>
<evidence type="ECO:0000259" key="2">
    <source>
        <dbReference type="SMART" id="SM00922"/>
    </source>
</evidence>
<gene>
    <name evidence="3" type="ORF">SAMN02745716_1775</name>
</gene>
<dbReference type="InterPro" id="IPR036849">
    <property type="entry name" value="Enolase-like_C_sf"/>
</dbReference>
<evidence type="ECO:0000256" key="1">
    <source>
        <dbReference type="ARBA" id="ARBA00022723"/>
    </source>
</evidence>
<dbReference type="SUPFAM" id="SSF51604">
    <property type="entry name" value="Enolase C-terminal domain-like"/>
    <property type="match status" value="1"/>
</dbReference>
<dbReference type="Pfam" id="PF13378">
    <property type="entry name" value="MR_MLE_C"/>
    <property type="match status" value="1"/>
</dbReference>
<dbReference type="InterPro" id="IPR029017">
    <property type="entry name" value="Enolase-like_N"/>
</dbReference>
<dbReference type="PROSITE" id="PS00909">
    <property type="entry name" value="MR_MLE_2"/>
    <property type="match status" value="1"/>
</dbReference>
<dbReference type="InterPro" id="IPR013342">
    <property type="entry name" value="Mandelate_racemase_C"/>
</dbReference>
<accession>A0A1H6FX92</accession>
<protein>
    <submittedName>
        <fullName evidence="3">Enolase C-terminal domain-like</fullName>
    </submittedName>
</protein>
<dbReference type="SFLD" id="SFLDS00001">
    <property type="entry name" value="Enolase"/>
    <property type="match status" value="1"/>
</dbReference>
<dbReference type="GO" id="GO:0003824">
    <property type="term" value="F:catalytic activity"/>
    <property type="evidence" value="ECO:0007669"/>
    <property type="project" value="UniProtKB-ARBA"/>
</dbReference>
<proteinExistence type="predicted"/>
<dbReference type="Gene3D" id="3.30.390.10">
    <property type="entry name" value="Enolase-like, N-terminal domain"/>
    <property type="match status" value="1"/>
</dbReference>
<dbReference type="AlphaFoldDB" id="A0A1H6FX92"/>
<reference evidence="4" key="1">
    <citation type="submission" date="2016-10" db="EMBL/GenBank/DDBJ databases">
        <authorList>
            <person name="Varghese N."/>
            <person name="Submissions S."/>
        </authorList>
    </citation>
    <scope>NUCLEOTIDE SEQUENCE [LARGE SCALE GENOMIC DNA]</scope>
    <source>
        <strain evidence="4">ATCC 35263</strain>
    </source>
</reference>
<keyword evidence="4" id="KW-1185">Reference proteome</keyword>
<dbReference type="SFLD" id="SFLDG00180">
    <property type="entry name" value="muconate_cycloisomerase"/>
    <property type="match status" value="1"/>
</dbReference>
<dbReference type="SUPFAM" id="SSF54826">
    <property type="entry name" value="Enolase N-terminal domain-like"/>
    <property type="match status" value="1"/>
</dbReference>
<sequence length="349" mass="36928">MRPLLRRVWRLELPLETPFISATGVLRSRLLFLLTLTDGETCGIGEAAPLPAYDGSNPQQVLVALTSRRGRRPPQARACEELARLDLEARRAGSALCHVVAETVPVNVTLTAGPAEEVAERARQGVRAGFSTFKLKVGLPDDLERVAAVRAAVGSWPALRVDANGRWSVDEAVATIRRLERFDLELVEQPCRTLEELREVRTRVSVPIAADEAVADARDVQRAAALEACDAVCVKLSRAGGVRAAREAIEAAREAGLEPYLASSLDGPWGLAAALQLASEQRLRLASGLATLSLFSGPVRALLPSPANGVAPVPAGPGLGVPCDEATLRGLGAEVVAETAATSGARRVT</sequence>
<dbReference type="SFLD" id="SFLDF00009">
    <property type="entry name" value="o-succinylbenzoate_synthase"/>
    <property type="match status" value="1"/>
</dbReference>
<dbReference type="STRING" id="29539.SAMN02745716_1775"/>
<dbReference type="GO" id="GO:0046872">
    <property type="term" value="F:metal ion binding"/>
    <property type="evidence" value="ECO:0007669"/>
    <property type="project" value="UniProtKB-KW"/>
</dbReference>
<dbReference type="SMART" id="SM00922">
    <property type="entry name" value="MR_MLE"/>
    <property type="match status" value="1"/>
</dbReference>
<dbReference type="RefSeq" id="WP_093118256.1">
    <property type="nucleotide sequence ID" value="NZ_FNWJ01000002.1"/>
</dbReference>